<dbReference type="Proteomes" id="UP001500523">
    <property type="component" value="Unassembled WGS sequence"/>
</dbReference>
<dbReference type="RefSeq" id="WP_344691929.1">
    <property type="nucleotide sequence ID" value="NZ_BAABBF010000001.1"/>
</dbReference>
<comment type="caution">
    <text evidence="7">The sequence shown here is derived from an EMBL/GenBank/DDBJ whole genome shotgun (WGS) entry which is preliminary data.</text>
</comment>
<feature type="transmembrane region" description="Helical" evidence="5">
    <location>
        <begin position="38"/>
        <end position="67"/>
    </location>
</feature>
<evidence type="ECO:0000256" key="5">
    <source>
        <dbReference type="SAM" id="Phobius"/>
    </source>
</evidence>
<evidence type="ECO:0000259" key="6">
    <source>
        <dbReference type="Pfam" id="PF04932"/>
    </source>
</evidence>
<proteinExistence type="predicted"/>
<keyword evidence="4 5" id="KW-0472">Membrane</keyword>
<dbReference type="EMBL" id="BAABBF010000001">
    <property type="protein sequence ID" value="GAA3698884.1"/>
    <property type="molecule type" value="Genomic_DNA"/>
</dbReference>
<reference evidence="8" key="1">
    <citation type="journal article" date="2019" name="Int. J. Syst. Evol. Microbiol.">
        <title>The Global Catalogue of Microorganisms (GCM) 10K type strain sequencing project: providing services to taxonomists for standard genome sequencing and annotation.</title>
        <authorList>
            <consortium name="The Broad Institute Genomics Platform"/>
            <consortium name="The Broad Institute Genome Sequencing Center for Infectious Disease"/>
            <person name="Wu L."/>
            <person name="Ma J."/>
        </authorList>
    </citation>
    <scope>NUCLEOTIDE SEQUENCE [LARGE SCALE GENOMIC DNA]</scope>
    <source>
        <strain evidence="8">JCM 17498</strain>
    </source>
</reference>
<dbReference type="PANTHER" id="PTHR37422">
    <property type="entry name" value="TEICHURONIC ACID BIOSYNTHESIS PROTEIN TUAE"/>
    <property type="match status" value="1"/>
</dbReference>
<dbReference type="InterPro" id="IPR007016">
    <property type="entry name" value="O-antigen_ligase-rel_domated"/>
</dbReference>
<evidence type="ECO:0000256" key="4">
    <source>
        <dbReference type="ARBA" id="ARBA00023136"/>
    </source>
</evidence>
<sequence>MIYLAKIGFIIVALTTLAVFLLGKLLKKPFRKFDKIAILATAIPLAIFCVSQIWLAFAGIASTVAYYGRRRINAPGIAIFLIITLPGISITLMIGSLQLITFSVATAVILGLLIASLSWKGSFNRRKHTNDITIFVIVTVIVFIFARNTSVTNSIRHITESMIAYLLPYFLVRNSLRDAASVKNMTMFIIVAAVAVSAIAIFESFLVWPVYQGYGTSFGTLMNANVKMRGGLLRASGPSMNPPLSSAVLALCFVVTFASSSLFKTKTGHRLATGIVAMGLFAMQARVGWLGAIIGSIAIIISKRGTKAFAGYIPAVAIVIALIFGYAQIDDKFAGIVGFSSDAKGSVEYRDQMSDLGIEIVKSHPLIGQPIPVVAEQMAAFKQGEGIVDFVNGYLSIALFSGLIGLFLFISSLLIQGINTFSGRRLAASRGAGSLAHLGIGVVATAISIFPFIPTDYRVILIMFLLFALSNAIVTHYHENPIVNS</sequence>
<organism evidence="7 8">
    <name type="scientific">Sphingomonas cynarae</name>
    <dbReference type="NCBI Taxonomy" id="930197"/>
    <lineage>
        <taxon>Bacteria</taxon>
        <taxon>Pseudomonadati</taxon>
        <taxon>Pseudomonadota</taxon>
        <taxon>Alphaproteobacteria</taxon>
        <taxon>Sphingomonadales</taxon>
        <taxon>Sphingomonadaceae</taxon>
        <taxon>Sphingomonas</taxon>
    </lineage>
</organism>
<dbReference type="Pfam" id="PF04932">
    <property type="entry name" value="Wzy_C"/>
    <property type="match status" value="1"/>
</dbReference>
<dbReference type="InterPro" id="IPR051533">
    <property type="entry name" value="WaaL-like"/>
</dbReference>
<name>A0ABP7D019_9SPHN</name>
<evidence type="ECO:0000256" key="2">
    <source>
        <dbReference type="ARBA" id="ARBA00022692"/>
    </source>
</evidence>
<accession>A0ABP7D019</accession>
<feature type="transmembrane region" description="Helical" evidence="5">
    <location>
        <begin position="74"/>
        <end position="94"/>
    </location>
</feature>
<keyword evidence="8" id="KW-1185">Reference proteome</keyword>
<evidence type="ECO:0000256" key="1">
    <source>
        <dbReference type="ARBA" id="ARBA00004141"/>
    </source>
</evidence>
<feature type="transmembrane region" description="Helical" evidence="5">
    <location>
        <begin position="184"/>
        <end position="202"/>
    </location>
</feature>
<protein>
    <recommendedName>
        <fullName evidence="6">O-antigen ligase-related domain-containing protein</fullName>
    </recommendedName>
</protein>
<feature type="transmembrane region" description="Helical" evidence="5">
    <location>
        <begin position="459"/>
        <end position="477"/>
    </location>
</feature>
<evidence type="ECO:0000313" key="8">
    <source>
        <dbReference type="Proteomes" id="UP001500523"/>
    </source>
</evidence>
<feature type="transmembrane region" description="Helical" evidence="5">
    <location>
        <begin position="435"/>
        <end position="453"/>
    </location>
</feature>
<comment type="subcellular location">
    <subcellularLocation>
        <location evidence="1">Membrane</location>
        <topology evidence="1">Multi-pass membrane protein</topology>
    </subcellularLocation>
</comment>
<feature type="transmembrane region" description="Helical" evidence="5">
    <location>
        <begin position="308"/>
        <end position="329"/>
    </location>
</feature>
<gene>
    <name evidence="7" type="ORF">GCM10022268_06520</name>
</gene>
<dbReference type="PANTHER" id="PTHR37422:SF13">
    <property type="entry name" value="LIPOPOLYSACCHARIDE BIOSYNTHESIS PROTEIN PA4999-RELATED"/>
    <property type="match status" value="1"/>
</dbReference>
<keyword evidence="3 5" id="KW-1133">Transmembrane helix</keyword>
<feature type="transmembrane region" description="Helical" evidence="5">
    <location>
        <begin position="275"/>
        <end position="301"/>
    </location>
</feature>
<feature type="transmembrane region" description="Helical" evidence="5">
    <location>
        <begin position="100"/>
        <end position="119"/>
    </location>
</feature>
<evidence type="ECO:0000313" key="7">
    <source>
        <dbReference type="EMBL" id="GAA3698884.1"/>
    </source>
</evidence>
<feature type="domain" description="O-antigen ligase-related" evidence="6">
    <location>
        <begin position="274"/>
        <end position="410"/>
    </location>
</feature>
<feature type="transmembrane region" description="Helical" evidence="5">
    <location>
        <begin position="7"/>
        <end position="26"/>
    </location>
</feature>
<feature type="transmembrane region" description="Helical" evidence="5">
    <location>
        <begin position="131"/>
        <end position="148"/>
    </location>
</feature>
<feature type="transmembrane region" description="Helical" evidence="5">
    <location>
        <begin position="394"/>
        <end position="415"/>
    </location>
</feature>
<feature type="transmembrane region" description="Helical" evidence="5">
    <location>
        <begin position="247"/>
        <end position="263"/>
    </location>
</feature>
<evidence type="ECO:0000256" key="3">
    <source>
        <dbReference type="ARBA" id="ARBA00022989"/>
    </source>
</evidence>
<keyword evidence="2 5" id="KW-0812">Transmembrane</keyword>